<dbReference type="EMBL" id="JACGWZ010000002">
    <property type="protein sequence ID" value="MBA8824937.1"/>
    <property type="molecule type" value="Genomic_DNA"/>
</dbReference>
<reference evidence="1 2" key="1">
    <citation type="submission" date="2020-07" db="EMBL/GenBank/DDBJ databases">
        <title>Sequencing the genomes of 1000 actinobacteria strains.</title>
        <authorList>
            <person name="Klenk H.-P."/>
        </authorList>
    </citation>
    <scope>NUCLEOTIDE SEQUENCE [LARGE SCALE GENOMIC DNA]</scope>
    <source>
        <strain evidence="1 2">DSM 45975</strain>
    </source>
</reference>
<evidence type="ECO:0000313" key="1">
    <source>
        <dbReference type="EMBL" id="MBA8824937.1"/>
    </source>
</evidence>
<comment type="caution">
    <text evidence="1">The sequence shown here is derived from an EMBL/GenBank/DDBJ whole genome shotgun (WGS) entry which is preliminary data.</text>
</comment>
<gene>
    <name evidence="1" type="ORF">FHX42_002284</name>
</gene>
<organism evidence="1 2">
    <name type="scientific">Halosaccharopolyspora lacisalsi</name>
    <dbReference type="NCBI Taxonomy" id="1000566"/>
    <lineage>
        <taxon>Bacteria</taxon>
        <taxon>Bacillati</taxon>
        <taxon>Actinomycetota</taxon>
        <taxon>Actinomycetes</taxon>
        <taxon>Pseudonocardiales</taxon>
        <taxon>Pseudonocardiaceae</taxon>
        <taxon>Halosaccharopolyspora</taxon>
    </lineage>
</organism>
<accession>A0A839DZM3</accession>
<proteinExistence type="predicted"/>
<dbReference type="AlphaFoldDB" id="A0A839DZM3"/>
<protein>
    <submittedName>
        <fullName evidence="1">Uncharacterized protein</fullName>
    </submittedName>
</protein>
<dbReference type="Proteomes" id="UP000569329">
    <property type="component" value="Unassembled WGS sequence"/>
</dbReference>
<sequence>MITFGALLVFVYIAVGQVRPSAAVGTLQHLALRAREAQQSLPAGPLPHALPAARRRPLVAEVTAERVGHVVHIDGQRTLRDLNRVAGRVEIELRVGTAEHVVPSGLLAEVRGDDSLERGLLVDAVLDALTGIIATSGQSGECARYRRVMMKDSIVVAEVDTGARVRDRCPIDHHRSAGTAGRGPGGDARKRLVGLGTRAWPRCLSVDHRGHPEGIRRRLSS</sequence>
<keyword evidence="2" id="KW-1185">Reference proteome</keyword>
<evidence type="ECO:0000313" key="2">
    <source>
        <dbReference type="Proteomes" id="UP000569329"/>
    </source>
</evidence>
<dbReference type="RefSeq" id="WP_182544113.1">
    <property type="nucleotide sequence ID" value="NZ_JACGWZ010000002.1"/>
</dbReference>
<name>A0A839DZM3_9PSEU</name>